<dbReference type="AlphaFoldDB" id="A0A0K0DIK3"/>
<feature type="compositionally biased region" description="Low complexity" evidence="1">
    <location>
        <begin position="7"/>
        <end position="16"/>
    </location>
</feature>
<protein>
    <submittedName>
        <fullName evidence="3">GDNF domain-containing protein</fullName>
    </submittedName>
</protein>
<evidence type="ECO:0000313" key="3">
    <source>
        <dbReference type="WBParaSite" id="ACAC_0001113701-mRNA-1"/>
    </source>
</evidence>
<dbReference type="Proteomes" id="UP000035642">
    <property type="component" value="Unassembled WGS sequence"/>
</dbReference>
<proteinExistence type="predicted"/>
<accession>A0A0K0DIK3</accession>
<reference evidence="3" key="2">
    <citation type="submission" date="2017-02" db="UniProtKB">
        <authorList>
            <consortium name="WormBaseParasite"/>
        </authorList>
    </citation>
    <scope>IDENTIFICATION</scope>
</reference>
<evidence type="ECO:0000313" key="2">
    <source>
        <dbReference type="Proteomes" id="UP000035642"/>
    </source>
</evidence>
<feature type="region of interest" description="Disordered" evidence="1">
    <location>
        <begin position="1"/>
        <end position="38"/>
    </location>
</feature>
<evidence type="ECO:0000256" key="1">
    <source>
        <dbReference type="SAM" id="MobiDB-lite"/>
    </source>
</evidence>
<keyword evidence="2" id="KW-1185">Reference proteome</keyword>
<dbReference type="STRING" id="6313.A0A0K0DIK3"/>
<reference evidence="2" key="1">
    <citation type="submission" date="2012-09" db="EMBL/GenBank/DDBJ databases">
        <authorList>
            <person name="Martin A.A."/>
        </authorList>
    </citation>
    <scope>NUCLEOTIDE SEQUENCE</scope>
</reference>
<dbReference type="WBParaSite" id="ACAC_0001113701-mRNA-1">
    <property type="protein sequence ID" value="ACAC_0001113701-mRNA-1"/>
    <property type="gene ID" value="ACAC_0001113701"/>
</dbReference>
<sequence>MERLILSGSSGSMGMSVDNGGTTTEKDEFTSKPSDQKDLHNTWMKQDYKLKICATYTNWSRSEPSRNETSCDLYMRCRNQMHLAVDSCAWRFANGKILPTLAESAESLLYKPEELCDPDERPLYEDLYELIIKRNYGWRTCLDKKNYSMSVCVPYSAKEKSVFNSAFIRLLSEDYKRSSDCFRDANLIQTKCTKLRHCCPNFDTCRQETLDITLEQAIISKTAQLNQTRHNCLKLKALEAFKEALRLLGKSGEKMLDKLRQGKLGQHVMRGARALARLK</sequence>
<name>A0A0K0DIK3_ANGCA</name>
<organism evidence="2 3">
    <name type="scientific">Angiostrongylus cantonensis</name>
    <name type="common">Rat lungworm</name>
    <dbReference type="NCBI Taxonomy" id="6313"/>
    <lineage>
        <taxon>Eukaryota</taxon>
        <taxon>Metazoa</taxon>
        <taxon>Ecdysozoa</taxon>
        <taxon>Nematoda</taxon>
        <taxon>Chromadorea</taxon>
        <taxon>Rhabditida</taxon>
        <taxon>Rhabditina</taxon>
        <taxon>Rhabditomorpha</taxon>
        <taxon>Strongyloidea</taxon>
        <taxon>Metastrongylidae</taxon>
        <taxon>Angiostrongylus</taxon>
    </lineage>
</organism>
<feature type="compositionally biased region" description="Basic and acidic residues" evidence="1">
    <location>
        <begin position="24"/>
        <end position="38"/>
    </location>
</feature>